<reference evidence="2" key="1">
    <citation type="journal article" date="2015" name="Nature">
        <title>Complex archaea that bridge the gap between prokaryotes and eukaryotes.</title>
        <authorList>
            <person name="Spang A."/>
            <person name="Saw J.H."/>
            <person name="Jorgensen S.L."/>
            <person name="Zaremba-Niedzwiedzka K."/>
            <person name="Martijn J."/>
            <person name="Lind A.E."/>
            <person name="van Eijk R."/>
            <person name="Schleper C."/>
            <person name="Guy L."/>
            <person name="Ettema T.J."/>
        </authorList>
    </citation>
    <scope>NUCLEOTIDE SEQUENCE</scope>
</reference>
<dbReference type="InterPro" id="IPR004860">
    <property type="entry name" value="LAGLIDADG_dom"/>
</dbReference>
<evidence type="ECO:0000313" key="3">
    <source>
        <dbReference type="EMBL" id="KKM66123.1"/>
    </source>
</evidence>
<dbReference type="InterPro" id="IPR027434">
    <property type="entry name" value="Homing_endonucl"/>
</dbReference>
<comment type="caution">
    <text evidence="2">The sequence shown here is derived from an EMBL/GenBank/DDBJ whole genome shotgun (WGS) entry which is preliminary data.</text>
</comment>
<dbReference type="GO" id="GO:0004519">
    <property type="term" value="F:endonuclease activity"/>
    <property type="evidence" value="ECO:0007669"/>
    <property type="project" value="InterPro"/>
</dbReference>
<dbReference type="Pfam" id="PF03161">
    <property type="entry name" value="LAGLIDADG_2"/>
    <property type="match status" value="1"/>
</dbReference>
<evidence type="ECO:0000259" key="1">
    <source>
        <dbReference type="Pfam" id="PF03161"/>
    </source>
</evidence>
<sequence>MLNKQKGNINKIRKANHVVVNNSLYEFVEGLLLGDGTLSTQRHNVSAYFENADKRLNYLEWLSNQLDRKGLKQSRQIYPMKSVKNGAFKYKTLTYFELGKIRKKWYAKKEKQIPLNFKITPVKLKYWYIGDGNFSDVPLIDSSIFSFDSLINVSLQLKKIGIEHTLREFKDRKRIRISKKSERLFFKYILSDDKHIPNGYEYKFPKEVVKNGS</sequence>
<evidence type="ECO:0000313" key="2">
    <source>
        <dbReference type="EMBL" id="KKL03924.1"/>
    </source>
</evidence>
<dbReference type="EMBL" id="LAZR01010596">
    <property type="protein sequence ID" value="KKM66123.1"/>
    <property type="molecule type" value="Genomic_DNA"/>
</dbReference>
<dbReference type="Gene3D" id="3.10.28.10">
    <property type="entry name" value="Homing endonucleases"/>
    <property type="match status" value="2"/>
</dbReference>
<feature type="domain" description="Homing endonuclease LAGLIDADG" evidence="1">
    <location>
        <begin position="26"/>
        <end position="183"/>
    </location>
</feature>
<dbReference type="EMBL" id="LAZR01044735">
    <property type="protein sequence ID" value="KKL03924.1"/>
    <property type="molecule type" value="Genomic_DNA"/>
</dbReference>
<organism evidence="2">
    <name type="scientific">marine sediment metagenome</name>
    <dbReference type="NCBI Taxonomy" id="412755"/>
    <lineage>
        <taxon>unclassified sequences</taxon>
        <taxon>metagenomes</taxon>
        <taxon>ecological metagenomes</taxon>
    </lineage>
</organism>
<protein>
    <recommendedName>
        <fullName evidence="1">Homing endonuclease LAGLIDADG domain-containing protein</fullName>
    </recommendedName>
</protein>
<proteinExistence type="predicted"/>
<accession>A0A0F9A2Y5</accession>
<dbReference type="SUPFAM" id="SSF55608">
    <property type="entry name" value="Homing endonucleases"/>
    <property type="match status" value="1"/>
</dbReference>
<name>A0A0F9A2Y5_9ZZZZ</name>
<gene>
    <name evidence="3" type="ORF">LCGC14_1484410</name>
    <name evidence="2" type="ORF">LCGC14_2621250</name>
</gene>
<dbReference type="AlphaFoldDB" id="A0A0F9A2Y5"/>